<dbReference type="PANTHER" id="PTHR15321">
    <property type="entry name" value="TUMOR SUPPRESSOR P53-BINDING PROTEIN 1"/>
    <property type="match status" value="1"/>
</dbReference>
<dbReference type="AlphaFoldDB" id="A0A9P8CMC6"/>
<sequence length="1158" mass="124398">MGEDAMPLRRSNKEGRHAPSAPTMTQIDSLVDTQEIQDSLIVLDAIRSELGVTSSAQHRVEDDPTQPHVGFVQEEPAEERFKAQLSTEDRACSATGNHAQQTREAGGQPSETGVACRDQPTSPQKQQSSTRNPPRDVTHQNSPSQTHIEVPRSHEPSYNNDNDDPSLRPHAQPVGAVVPAAKMDVSQQTPTQVNEDRDYDAVCHSLPSSGGLDDTLDPGMATEATGDRTLQTDDTGAVNFGNFSEFGRPSSQVSEDGGFENTRGEWRESLQQYSTNAYTPFKQGAGAAVPETPALPRNPFGSKPSMAAPLVGSQLFGQTQFSSAVKPLGISPTSSRPSPNIGHASYSPQAAETSPLKNRANVSSPTDVGTSSPGRLEDAPTTVKKSRPMERIEEETPSAALSSTEEAIPASPSTRLPRSSAPRQPQVRYESVQKSQERKVFRRDPYEFVGSDSEDEALRRAERRKQIERRKAKATQETAKVKVPSVQRSNVPAEGPSSRKKRRLSLSGKENLPLPGVIETAPEPSKSSNEPPVVVDSQQKKASSKPVPVTSSTRQGTGTPPPVPEVPDAEAPVLTNGDEPDLPPELDDRIPATSPAMSPAPTLSAEVPQLQSEPDLPLLDLGLSSHLNPSTEPGTSSVPLVRRPPQGNDRRASRRNVIVTSSASELPCKEAVISTDQATDPASSPASTASPPREDVEKSTADSPPHIQSTEDGERESRETSPAKSTPHAVRSSGRKRTPTFKAAAKQGRASSVNSDAATASSDTSMLSSALPSSALSTPSALDSPQFQPPRAASATLQSPVEGSLRKQALRLGDHGAHGSRAKRQRRSVRDPKYFHDSQSTDELQVSPSASVLERSVVHTKSVRSFKPSLAPLTRCGRLFDGMIFALSFQATGSKAPDRPKLESRIEQAGGSVLSEGFDVLFERSPIMGASEPTLDLEDATVVRPCHLEKGFTALIADGHSRKAKYMQALALGFPCLAPQWIQTCLTKGTLVDWEPYLLCAGASAVLGNALRSRSLAPCAPEEISLCEIVRRRRKLLEGQRLLIVVDSKKARSDLKEPYMFLMQALGARTSRVYTAEQACEVLTKHARAGTPFDWVYIDSGTATVEAVLCAPEAGGKKRKRNPAVAAPLFGNIRVLNDELVVQSLILGRMVEDGEMSG</sequence>
<dbReference type="PROSITE" id="PS50172">
    <property type="entry name" value="BRCT"/>
    <property type="match status" value="1"/>
</dbReference>
<dbReference type="EMBL" id="MU251263">
    <property type="protein sequence ID" value="KAG9252298.1"/>
    <property type="molecule type" value="Genomic_DNA"/>
</dbReference>
<keyword evidence="7" id="KW-1185">Reference proteome</keyword>
<feature type="compositionally biased region" description="Polar residues" evidence="4">
    <location>
        <begin position="346"/>
        <end position="373"/>
    </location>
</feature>
<proteinExistence type="predicted"/>
<reference evidence="6" key="1">
    <citation type="journal article" date="2021" name="IMA Fungus">
        <title>Genomic characterization of three marine fungi, including Emericellopsis atlantica sp. nov. with signatures of a generalist lifestyle and marine biomass degradation.</title>
        <authorList>
            <person name="Hagestad O.C."/>
            <person name="Hou L."/>
            <person name="Andersen J.H."/>
            <person name="Hansen E.H."/>
            <person name="Altermark B."/>
            <person name="Li C."/>
            <person name="Kuhnert E."/>
            <person name="Cox R.J."/>
            <person name="Crous P.W."/>
            <person name="Spatafora J.W."/>
            <person name="Lail K."/>
            <person name="Amirebrahimi M."/>
            <person name="Lipzen A."/>
            <person name="Pangilinan J."/>
            <person name="Andreopoulos W."/>
            <person name="Hayes R.D."/>
            <person name="Ng V."/>
            <person name="Grigoriev I.V."/>
            <person name="Jackson S.A."/>
            <person name="Sutton T.D.S."/>
            <person name="Dobson A.D.W."/>
            <person name="Rama T."/>
        </authorList>
    </citation>
    <scope>NUCLEOTIDE SEQUENCE</scope>
    <source>
        <strain evidence="6">TS7</strain>
    </source>
</reference>
<name>A0A9P8CMC6_9HYPO</name>
<dbReference type="OrthoDB" id="129353at2759"/>
<feature type="compositionally biased region" description="Polar residues" evidence="4">
    <location>
        <begin position="399"/>
        <end position="423"/>
    </location>
</feature>
<evidence type="ECO:0000256" key="1">
    <source>
        <dbReference type="ARBA" id="ARBA00004123"/>
    </source>
</evidence>
<feature type="compositionally biased region" description="Polar residues" evidence="4">
    <location>
        <begin position="94"/>
        <end position="103"/>
    </location>
</feature>
<feature type="compositionally biased region" description="Low complexity" evidence="4">
    <location>
        <begin position="678"/>
        <end position="691"/>
    </location>
</feature>
<organism evidence="6 7">
    <name type="scientific">Emericellopsis atlantica</name>
    <dbReference type="NCBI Taxonomy" id="2614577"/>
    <lineage>
        <taxon>Eukaryota</taxon>
        <taxon>Fungi</taxon>
        <taxon>Dikarya</taxon>
        <taxon>Ascomycota</taxon>
        <taxon>Pezizomycotina</taxon>
        <taxon>Sordariomycetes</taxon>
        <taxon>Hypocreomycetidae</taxon>
        <taxon>Hypocreales</taxon>
        <taxon>Bionectriaceae</taxon>
        <taxon>Emericellopsis</taxon>
    </lineage>
</organism>
<dbReference type="GO" id="GO:0005634">
    <property type="term" value="C:nucleus"/>
    <property type="evidence" value="ECO:0007669"/>
    <property type="project" value="UniProtKB-SubCell"/>
</dbReference>
<protein>
    <recommendedName>
        <fullName evidence="5">BRCT domain-containing protein</fullName>
    </recommendedName>
</protein>
<feature type="compositionally biased region" description="Polar residues" evidence="4">
    <location>
        <begin position="525"/>
        <end position="541"/>
    </location>
</feature>
<feature type="compositionally biased region" description="Low complexity" evidence="4">
    <location>
        <begin position="119"/>
        <end position="130"/>
    </location>
</feature>
<dbReference type="SUPFAM" id="SSF52113">
    <property type="entry name" value="BRCT domain"/>
    <property type="match status" value="1"/>
</dbReference>
<feature type="compositionally biased region" description="Basic and acidic residues" evidence="4">
    <location>
        <begin position="435"/>
        <end position="446"/>
    </location>
</feature>
<keyword evidence="3" id="KW-0539">Nucleus</keyword>
<dbReference type="SMART" id="SM00292">
    <property type="entry name" value="BRCT"/>
    <property type="match status" value="1"/>
</dbReference>
<feature type="compositionally biased region" description="Polar residues" evidence="4">
    <location>
        <begin position="628"/>
        <end position="638"/>
    </location>
</feature>
<keyword evidence="2" id="KW-0227">DNA damage</keyword>
<dbReference type="GO" id="GO:0042393">
    <property type="term" value="F:histone binding"/>
    <property type="evidence" value="ECO:0007669"/>
    <property type="project" value="TreeGrafter"/>
</dbReference>
<feature type="compositionally biased region" description="Low complexity" evidence="4">
    <location>
        <begin position="750"/>
        <end position="785"/>
    </location>
</feature>
<dbReference type="CDD" id="cd17745">
    <property type="entry name" value="BRCT_p53bp1_rpt1"/>
    <property type="match status" value="1"/>
</dbReference>
<feature type="compositionally biased region" description="Basic residues" evidence="4">
    <location>
        <begin position="461"/>
        <end position="473"/>
    </location>
</feature>
<feature type="region of interest" description="Disordered" evidence="4">
    <location>
        <begin position="287"/>
        <end position="307"/>
    </location>
</feature>
<evidence type="ECO:0000256" key="3">
    <source>
        <dbReference type="ARBA" id="ARBA00023242"/>
    </source>
</evidence>
<dbReference type="GeneID" id="70289303"/>
<feature type="domain" description="BRCT" evidence="5">
    <location>
        <begin position="875"/>
        <end position="999"/>
    </location>
</feature>
<evidence type="ECO:0000256" key="2">
    <source>
        <dbReference type="ARBA" id="ARBA00022763"/>
    </source>
</evidence>
<dbReference type="GO" id="GO:0045944">
    <property type="term" value="P:positive regulation of transcription by RNA polymerase II"/>
    <property type="evidence" value="ECO:0007669"/>
    <property type="project" value="TreeGrafter"/>
</dbReference>
<dbReference type="Pfam" id="PF00533">
    <property type="entry name" value="BRCT"/>
    <property type="match status" value="1"/>
</dbReference>
<feature type="compositionally biased region" description="Polar residues" evidence="4">
    <location>
        <begin position="549"/>
        <end position="558"/>
    </location>
</feature>
<dbReference type="InterPro" id="IPR036420">
    <property type="entry name" value="BRCT_dom_sf"/>
</dbReference>
<comment type="caution">
    <text evidence="6">The sequence shown here is derived from an EMBL/GenBank/DDBJ whole genome shotgun (WGS) entry which is preliminary data.</text>
</comment>
<feature type="region of interest" description="Disordered" evidence="4">
    <location>
        <begin position="325"/>
        <end position="842"/>
    </location>
</feature>
<feature type="compositionally biased region" description="Low complexity" evidence="4">
    <location>
        <begin position="614"/>
        <end position="627"/>
    </location>
</feature>
<dbReference type="RefSeq" id="XP_046116222.1">
    <property type="nucleotide sequence ID" value="XM_046258400.1"/>
</dbReference>
<evidence type="ECO:0000256" key="4">
    <source>
        <dbReference type="SAM" id="MobiDB-lite"/>
    </source>
</evidence>
<evidence type="ECO:0000313" key="7">
    <source>
        <dbReference type="Proteomes" id="UP000887229"/>
    </source>
</evidence>
<evidence type="ECO:0000313" key="6">
    <source>
        <dbReference type="EMBL" id="KAG9252298.1"/>
    </source>
</evidence>
<feature type="region of interest" description="Disordered" evidence="4">
    <location>
        <begin position="1"/>
        <end position="26"/>
    </location>
</feature>
<dbReference type="PANTHER" id="PTHR15321:SF3">
    <property type="entry name" value="TP53-BINDING PROTEIN 1"/>
    <property type="match status" value="1"/>
</dbReference>
<feature type="compositionally biased region" description="Low complexity" evidence="4">
    <location>
        <begin position="591"/>
        <end position="605"/>
    </location>
</feature>
<dbReference type="InterPro" id="IPR047252">
    <property type="entry name" value="TP53BP1-like"/>
</dbReference>
<feature type="compositionally biased region" description="Basic residues" evidence="4">
    <location>
        <begin position="818"/>
        <end position="827"/>
    </location>
</feature>
<evidence type="ECO:0000259" key="5">
    <source>
        <dbReference type="PROSITE" id="PS50172"/>
    </source>
</evidence>
<gene>
    <name evidence="6" type="ORF">F5Z01DRAFT_240741</name>
</gene>
<comment type="subcellular location">
    <subcellularLocation>
        <location evidence="1">Nucleus</location>
    </subcellularLocation>
</comment>
<accession>A0A9P8CMC6</accession>
<dbReference type="Proteomes" id="UP000887229">
    <property type="component" value="Unassembled WGS sequence"/>
</dbReference>
<feature type="region of interest" description="Disordered" evidence="4">
    <location>
        <begin position="53"/>
        <end position="261"/>
    </location>
</feature>
<dbReference type="Gene3D" id="3.40.50.10190">
    <property type="entry name" value="BRCT domain"/>
    <property type="match status" value="1"/>
</dbReference>
<dbReference type="InterPro" id="IPR047249">
    <property type="entry name" value="BRCT_p53bp1-like_rpt1"/>
</dbReference>
<dbReference type="InterPro" id="IPR001357">
    <property type="entry name" value="BRCT_dom"/>
</dbReference>
<dbReference type="GO" id="GO:0000077">
    <property type="term" value="P:DNA damage checkpoint signaling"/>
    <property type="evidence" value="ECO:0007669"/>
    <property type="project" value="TreeGrafter"/>
</dbReference>
<feature type="compositionally biased region" description="Basic and acidic residues" evidence="4">
    <location>
        <begin position="78"/>
        <end position="91"/>
    </location>
</feature>